<keyword evidence="10" id="KW-0406">Ion transport</keyword>
<dbReference type="PRINTS" id="PR00173">
    <property type="entry name" value="EDTRNSPORT"/>
</dbReference>
<dbReference type="Proteomes" id="UP000182584">
    <property type="component" value="Unassembled WGS sequence"/>
</dbReference>
<sequence>MTYKQVLLGLSTEPALMIREHKLKPLDYESVQLLKTNNISKPKTDSGHIFSNHALLMLIIPVIAEQFLTSLMGLADSMMVSNVDDYSLGAVQLVDSINILVNQAFAALATGGVVICSNFIGQKNKDKAQEAARQVSLSALILSVSITLICLLFRNGILNTVFGKVEDALMVKAQVYFFITILSFPGIALYNAGSAIYRAQGNTRRPLLISIVCNFINIAGNAVFIYVFGLGVAGAALSTFISRWLSAIVVFTYLHNKDQMISIRDYRTIRPQGYLIKRVLALGIPNGIENSMFQFGKLVIQSTVSTMGTVAITAQAMTNIMENVNGVAACGVGIGLMTVVGQSLGAGRKDEARYYVKKMAVWAEIAIILSCLFVFALRGPITSLGGMNYESAKLCMYMCGLITIVKPLFWVPAFLPAYGMRAAGDVRFSMILSVISMWTIRVGVTIALVHVFGFVSPVAVWCGMFSDWFVRGVFFTIRFMSGKWLDHRVA</sequence>
<dbReference type="GO" id="GO:0042910">
    <property type="term" value="F:xenobiotic transmembrane transporter activity"/>
    <property type="evidence" value="ECO:0007669"/>
    <property type="project" value="InterPro"/>
</dbReference>
<dbReference type="InterPro" id="IPR050222">
    <property type="entry name" value="MATE_MdtK"/>
</dbReference>
<proteinExistence type="inferred from homology"/>
<dbReference type="PIRSF" id="PIRSF006603">
    <property type="entry name" value="DinF"/>
    <property type="match status" value="1"/>
</dbReference>
<dbReference type="InterPro" id="IPR002528">
    <property type="entry name" value="MATE_fam"/>
</dbReference>
<feature type="transmembrane region" description="Helical" evidence="13">
    <location>
        <begin position="132"/>
        <end position="154"/>
    </location>
</feature>
<feature type="transmembrane region" description="Helical" evidence="13">
    <location>
        <begin position="430"/>
        <end position="452"/>
    </location>
</feature>
<dbReference type="EMBL" id="FOGJ01000006">
    <property type="protein sequence ID" value="SER48127.1"/>
    <property type="molecule type" value="Genomic_DNA"/>
</dbReference>
<evidence type="ECO:0000313" key="15">
    <source>
        <dbReference type="Proteomes" id="UP000182584"/>
    </source>
</evidence>
<feature type="transmembrane region" description="Helical" evidence="13">
    <location>
        <begin position="397"/>
        <end position="418"/>
    </location>
</feature>
<dbReference type="PANTHER" id="PTHR43298">
    <property type="entry name" value="MULTIDRUG RESISTANCE PROTEIN NORM-RELATED"/>
    <property type="match status" value="1"/>
</dbReference>
<feature type="transmembrane region" description="Helical" evidence="13">
    <location>
        <begin position="324"/>
        <end position="347"/>
    </location>
</feature>
<evidence type="ECO:0000256" key="1">
    <source>
        <dbReference type="ARBA" id="ARBA00003408"/>
    </source>
</evidence>
<keyword evidence="7" id="KW-1003">Cell membrane</keyword>
<evidence type="ECO:0000256" key="11">
    <source>
        <dbReference type="ARBA" id="ARBA00023136"/>
    </source>
</evidence>
<feature type="transmembrane region" description="Helical" evidence="13">
    <location>
        <begin position="359"/>
        <end position="377"/>
    </location>
</feature>
<evidence type="ECO:0000256" key="7">
    <source>
        <dbReference type="ARBA" id="ARBA00022475"/>
    </source>
</evidence>
<evidence type="ECO:0000256" key="5">
    <source>
        <dbReference type="ARBA" id="ARBA00022448"/>
    </source>
</evidence>
<keyword evidence="11 13" id="KW-0472">Membrane</keyword>
<evidence type="ECO:0000256" key="8">
    <source>
        <dbReference type="ARBA" id="ARBA00022692"/>
    </source>
</evidence>
<name>A0A1H9PJ10_BUTFI</name>
<dbReference type="PANTHER" id="PTHR43298:SF2">
    <property type="entry name" value="FMN_FAD EXPORTER YEEO-RELATED"/>
    <property type="match status" value="1"/>
</dbReference>
<evidence type="ECO:0000256" key="13">
    <source>
        <dbReference type="SAM" id="Phobius"/>
    </source>
</evidence>
<protein>
    <recommendedName>
        <fullName evidence="4">Probable multidrug resistance protein NorM</fullName>
    </recommendedName>
    <alternativeName>
        <fullName evidence="12">Multidrug-efflux transporter</fullName>
    </alternativeName>
</protein>
<dbReference type="GO" id="GO:0005886">
    <property type="term" value="C:plasma membrane"/>
    <property type="evidence" value="ECO:0007669"/>
    <property type="project" value="UniProtKB-SubCell"/>
</dbReference>
<accession>A0A1H9PJ10</accession>
<reference evidence="14 15" key="1">
    <citation type="submission" date="2016-10" db="EMBL/GenBank/DDBJ databases">
        <authorList>
            <person name="de Groot N.N."/>
        </authorList>
    </citation>
    <scope>NUCLEOTIDE SEQUENCE [LARGE SCALE GENOMIC DNA]</scope>
    <source>
        <strain evidence="14 15">AR40</strain>
    </source>
</reference>
<evidence type="ECO:0000313" key="14">
    <source>
        <dbReference type="EMBL" id="SER48127.1"/>
    </source>
</evidence>
<comment type="similarity">
    <text evidence="3">Belongs to the multi antimicrobial extrusion (MATE) (TC 2.A.66.1) family.</text>
</comment>
<evidence type="ECO:0000256" key="10">
    <source>
        <dbReference type="ARBA" id="ARBA00023065"/>
    </source>
</evidence>
<evidence type="ECO:0000256" key="9">
    <source>
        <dbReference type="ARBA" id="ARBA00022989"/>
    </source>
</evidence>
<evidence type="ECO:0000256" key="12">
    <source>
        <dbReference type="ARBA" id="ARBA00031636"/>
    </source>
</evidence>
<dbReference type="InterPro" id="IPR048279">
    <property type="entry name" value="MdtK-like"/>
</dbReference>
<feature type="transmembrane region" description="Helical" evidence="13">
    <location>
        <begin position="55"/>
        <end position="79"/>
    </location>
</feature>
<keyword evidence="6" id="KW-0050">Antiport</keyword>
<feature type="transmembrane region" description="Helical" evidence="13">
    <location>
        <begin position="298"/>
        <end position="318"/>
    </location>
</feature>
<feature type="transmembrane region" description="Helical" evidence="13">
    <location>
        <begin position="174"/>
        <end position="195"/>
    </location>
</feature>
<keyword evidence="9 13" id="KW-1133">Transmembrane helix</keyword>
<dbReference type="NCBIfam" id="TIGR00797">
    <property type="entry name" value="matE"/>
    <property type="match status" value="1"/>
</dbReference>
<dbReference type="CDD" id="cd13137">
    <property type="entry name" value="MATE_NorM_like"/>
    <property type="match status" value="1"/>
</dbReference>
<dbReference type="GO" id="GO:0015297">
    <property type="term" value="F:antiporter activity"/>
    <property type="evidence" value="ECO:0007669"/>
    <property type="project" value="UniProtKB-KW"/>
</dbReference>
<evidence type="ECO:0000256" key="3">
    <source>
        <dbReference type="ARBA" id="ARBA00010199"/>
    </source>
</evidence>
<evidence type="ECO:0000256" key="6">
    <source>
        <dbReference type="ARBA" id="ARBA00022449"/>
    </source>
</evidence>
<dbReference type="eggNOG" id="COG0534">
    <property type="taxonomic scope" value="Bacteria"/>
</dbReference>
<evidence type="ECO:0000256" key="2">
    <source>
        <dbReference type="ARBA" id="ARBA00004651"/>
    </source>
</evidence>
<comment type="function">
    <text evidence="1">Multidrug efflux pump.</text>
</comment>
<evidence type="ECO:0000256" key="4">
    <source>
        <dbReference type="ARBA" id="ARBA00020268"/>
    </source>
</evidence>
<gene>
    <name evidence="14" type="ORF">SAMN04487884_10650</name>
</gene>
<dbReference type="GO" id="GO:0006811">
    <property type="term" value="P:monoatomic ion transport"/>
    <property type="evidence" value="ECO:0007669"/>
    <property type="project" value="UniProtKB-KW"/>
</dbReference>
<keyword evidence="5" id="KW-0813">Transport</keyword>
<comment type="subcellular location">
    <subcellularLocation>
        <location evidence="2">Cell membrane</location>
        <topology evidence="2">Multi-pass membrane protein</topology>
    </subcellularLocation>
</comment>
<feature type="transmembrane region" description="Helical" evidence="13">
    <location>
        <begin position="99"/>
        <end position="120"/>
    </location>
</feature>
<feature type="transmembrane region" description="Helical" evidence="13">
    <location>
        <begin position="207"/>
        <end position="229"/>
    </location>
</feature>
<organism evidence="14 15">
    <name type="scientific">Butyrivibrio fibrisolvens</name>
    <dbReference type="NCBI Taxonomy" id="831"/>
    <lineage>
        <taxon>Bacteria</taxon>
        <taxon>Bacillati</taxon>
        <taxon>Bacillota</taxon>
        <taxon>Clostridia</taxon>
        <taxon>Lachnospirales</taxon>
        <taxon>Lachnospiraceae</taxon>
        <taxon>Butyrivibrio</taxon>
    </lineage>
</organism>
<dbReference type="AlphaFoldDB" id="A0A1H9PJ10"/>
<dbReference type="Pfam" id="PF01554">
    <property type="entry name" value="MatE"/>
    <property type="match status" value="2"/>
</dbReference>
<feature type="transmembrane region" description="Helical" evidence="13">
    <location>
        <begin position="235"/>
        <end position="254"/>
    </location>
</feature>
<keyword evidence="8 13" id="KW-0812">Transmembrane</keyword>